<keyword evidence="1" id="KW-0472">Membrane</keyword>
<evidence type="ECO:0000313" key="2">
    <source>
        <dbReference type="EMBL" id="MUP41456.1"/>
    </source>
</evidence>
<name>A0A7M3SXX5_9FLAO</name>
<dbReference type="EMBL" id="VJVW01000001">
    <property type="protein sequence ID" value="MUP41456.1"/>
    <property type="molecule type" value="Genomic_DNA"/>
</dbReference>
<keyword evidence="1" id="KW-0812">Transmembrane</keyword>
<accession>A0A7M3SXX5</accession>
<dbReference type="Pfam" id="PF19578">
    <property type="entry name" value="DUF6090"/>
    <property type="match status" value="1"/>
</dbReference>
<gene>
    <name evidence="2" type="ORF">FLP08_02625</name>
</gene>
<keyword evidence="3" id="KW-1185">Reference proteome</keyword>
<comment type="caution">
    <text evidence="2">The sequence shown here is derived from an EMBL/GenBank/DDBJ whole genome shotgun (WGS) entry which is preliminary data.</text>
</comment>
<evidence type="ECO:0000313" key="3">
    <source>
        <dbReference type="Proteomes" id="UP000460416"/>
    </source>
</evidence>
<evidence type="ECO:0000256" key="1">
    <source>
        <dbReference type="SAM" id="Phobius"/>
    </source>
</evidence>
<dbReference type="InterPro" id="IPR045749">
    <property type="entry name" value="DUF6090"/>
</dbReference>
<proteinExistence type="predicted"/>
<dbReference type="Proteomes" id="UP000460416">
    <property type="component" value="Unassembled WGS sequence"/>
</dbReference>
<keyword evidence="1" id="KW-1133">Transmembrane helix</keyword>
<protein>
    <submittedName>
        <fullName evidence="2">Uncharacterized protein</fullName>
    </submittedName>
</protein>
<dbReference type="AlphaFoldDB" id="A0A7M3SXX5"/>
<organism evidence="2 3">
    <name type="scientific">Christiangramia aestuarii</name>
    <dbReference type="NCBI Taxonomy" id="1028746"/>
    <lineage>
        <taxon>Bacteria</taxon>
        <taxon>Pseudomonadati</taxon>
        <taxon>Bacteroidota</taxon>
        <taxon>Flavobacteriia</taxon>
        <taxon>Flavobacteriales</taxon>
        <taxon>Flavobacteriaceae</taxon>
        <taxon>Christiangramia</taxon>
    </lineage>
</organism>
<sequence length="281" mass="33257">MALESHLDRDIDGDGHTGKLKKMIKFFRNIRRQLLRKNRFSRYLIYAIGEIILVVIGILIALQINNWNEDRKNQSVELGLMKDLVTDLHNDTSSLEYAIKRNRIRTERLDSLLQYAQKVNSMDNQNLLYKLSLLSLSNIDLFQNQKRTLVKFPNLEKSVIREEVTDSLAAFLTSLENIEKQTEVYDRTYWDAMELQEKLFHNYLFLEPEYFNNGKETGKRFPRISKDTLLQLEYFNNIHLYSGVIKNYISGEYLEGHLDRTRRLISFLNNTYGFENDQVLK</sequence>
<reference evidence="2 3" key="1">
    <citation type="submission" date="2019-07" db="EMBL/GenBank/DDBJ databases">
        <title>Gramella aestuarii sp. nov., isolated from a tidal flat, and emended description of Gramella echinicola.</title>
        <authorList>
            <person name="Liu L."/>
        </authorList>
    </citation>
    <scope>NUCLEOTIDE SEQUENCE [LARGE SCALE GENOMIC DNA]</scope>
    <source>
        <strain evidence="2 3">BS12</strain>
    </source>
</reference>
<feature type="transmembrane region" description="Helical" evidence="1">
    <location>
        <begin position="43"/>
        <end position="64"/>
    </location>
</feature>